<accession>A0A2S7T527</accession>
<proteinExistence type="predicted"/>
<evidence type="ECO:0000313" key="2">
    <source>
        <dbReference type="Proteomes" id="UP000239366"/>
    </source>
</evidence>
<dbReference type="RefSeq" id="WP_105000675.1">
    <property type="nucleotide sequence ID" value="NZ_MQVX01000001.1"/>
</dbReference>
<dbReference type="SUPFAM" id="SSF53756">
    <property type="entry name" value="UDP-Glycosyltransferase/glycogen phosphorylase"/>
    <property type="match status" value="1"/>
</dbReference>
<dbReference type="Pfam" id="PF13692">
    <property type="entry name" value="Glyco_trans_1_4"/>
    <property type="match status" value="1"/>
</dbReference>
<organism evidence="1 2">
    <name type="scientific">Aureicoccus marinus</name>
    <dbReference type="NCBI Taxonomy" id="754435"/>
    <lineage>
        <taxon>Bacteria</taxon>
        <taxon>Pseudomonadati</taxon>
        <taxon>Bacteroidota</taxon>
        <taxon>Flavobacteriia</taxon>
        <taxon>Flavobacteriales</taxon>
        <taxon>Flavobacteriaceae</taxon>
        <taxon>Aureicoccus</taxon>
    </lineage>
</organism>
<evidence type="ECO:0008006" key="3">
    <source>
        <dbReference type="Google" id="ProtNLM"/>
    </source>
</evidence>
<evidence type="ECO:0000313" key="1">
    <source>
        <dbReference type="EMBL" id="PQJ15023.1"/>
    </source>
</evidence>
<comment type="caution">
    <text evidence="1">The sequence shown here is derived from an EMBL/GenBank/DDBJ whole genome shotgun (WGS) entry which is preliminary data.</text>
</comment>
<keyword evidence="2" id="KW-1185">Reference proteome</keyword>
<dbReference type="AlphaFoldDB" id="A0A2S7T527"/>
<name>A0A2S7T527_9FLAO</name>
<sequence length="410" mass="47429">MNRVLVIGKNWPEPESTAAGVRMMQLLQFFLQHSTQVYFASTAAKNVHSADLKSLGIETRVIELNSDLFNQWVKELQPEVVVYDRFMVEEQFSWRVKEVAPQAFQILNTEDLHSLRDTRRLAFKQEIPFGPDLWRQQTITHREIGCLLRSDLNLLVSHFELQWLKAELPDLAQSSLVLPFMYEELTDNGWRCDFSEREHFVFIGNGKHEPNKDAVNWLAKDLWPAIHKELPQAECHIYGSYWPSHTIQSFQKVKGLSFRGHCSDLNESLQKYRVNLLPLRYGAGIKGKLAEGMRAGCPSISTSQGVEGLTEPQGFPGFCGDKAEELIANAIELYQSRVIWEEKQGLISNYFNANWSATKGHADLDQRLGQELHDLDQHRKKRLLQQTLWHHRLRSTEYLSRYIAEKNKNP</sequence>
<dbReference type="OrthoDB" id="9807209at2"/>
<dbReference type="EMBL" id="MQVX01000001">
    <property type="protein sequence ID" value="PQJ15023.1"/>
    <property type="molecule type" value="Genomic_DNA"/>
</dbReference>
<reference evidence="2" key="1">
    <citation type="submission" date="2016-11" db="EMBL/GenBank/DDBJ databases">
        <title>Trade-off between light-utilization and light-protection in marine flavobacteria.</title>
        <authorList>
            <person name="Kumagai Y."/>
            <person name="Yoshizawa S."/>
            <person name="Kogure K."/>
        </authorList>
    </citation>
    <scope>NUCLEOTIDE SEQUENCE [LARGE SCALE GENOMIC DNA]</scope>
    <source>
        <strain evidence="2">SG-18</strain>
    </source>
</reference>
<protein>
    <recommendedName>
        <fullName evidence="3">Glycosyltransferase</fullName>
    </recommendedName>
</protein>
<gene>
    <name evidence="1" type="ORF">BST99_04100</name>
</gene>
<dbReference type="Proteomes" id="UP000239366">
    <property type="component" value="Unassembled WGS sequence"/>
</dbReference>
<dbReference type="Gene3D" id="3.40.50.2000">
    <property type="entry name" value="Glycogen Phosphorylase B"/>
    <property type="match status" value="1"/>
</dbReference>